<accession>A0AAW2FZ22</accession>
<dbReference type="AlphaFoldDB" id="A0AAW2FZ22"/>
<sequence>METACYRRIRSRGEKRFEKAFENQSRTALFPARSSRGVERTRKTQRAGLPRREQADVERNVSWAHRVRYDVAGDRDSCRPVGDAHASVGARAPGIQPYQRAESRASSPLVSSLHFFEHCATARARASSLANSLACVRICTSTRERPRVSFVKFAEKRPHKNYARVTPARTSNVRRAFDERRVEKSLLNRFEKRRTRCRRNGRQA</sequence>
<organism evidence="2 3">
    <name type="scientific">Cardiocondyla obscurior</name>
    <dbReference type="NCBI Taxonomy" id="286306"/>
    <lineage>
        <taxon>Eukaryota</taxon>
        <taxon>Metazoa</taxon>
        <taxon>Ecdysozoa</taxon>
        <taxon>Arthropoda</taxon>
        <taxon>Hexapoda</taxon>
        <taxon>Insecta</taxon>
        <taxon>Pterygota</taxon>
        <taxon>Neoptera</taxon>
        <taxon>Endopterygota</taxon>
        <taxon>Hymenoptera</taxon>
        <taxon>Apocrita</taxon>
        <taxon>Aculeata</taxon>
        <taxon>Formicoidea</taxon>
        <taxon>Formicidae</taxon>
        <taxon>Myrmicinae</taxon>
        <taxon>Cardiocondyla</taxon>
    </lineage>
</organism>
<proteinExistence type="predicted"/>
<gene>
    <name evidence="2" type="ORF">PUN28_009658</name>
</gene>
<reference evidence="2 3" key="1">
    <citation type="submission" date="2023-03" db="EMBL/GenBank/DDBJ databases">
        <title>High recombination rates correlate with genetic variation in Cardiocondyla obscurior ants.</title>
        <authorList>
            <person name="Errbii M."/>
        </authorList>
    </citation>
    <scope>NUCLEOTIDE SEQUENCE [LARGE SCALE GENOMIC DNA]</scope>
    <source>
        <strain evidence="2">Alpha-2009</strain>
        <tissue evidence="2">Whole body</tissue>
    </source>
</reference>
<dbReference type="EMBL" id="JADYXP020000008">
    <property type="protein sequence ID" value="KAL0119220.1"/>
    <property type="molecule type" value="Genomic_DNA"/>
</dbReference>
<dbReference type="Proteomes" id="UP001430953">
    <property type="component" value="Unassembled WGS sequence"/>
</dbReference>
<evidence type="ECO:0000313" key="2">
    <source>
        <dbReference type="EMBL" id="KAL0119220.1"/>
    </source>
</evidence>
<name>A0AAW2FZ22_9HYME</name>
<protein>
    <submittedName>
        <fullName evidence="2">Uncharacterized protein</fullName>
    </submittedName>
</protein>
<evidence type="ECO:0000256" key="1">
    <source>
        <dbReference type="SAM" id="MobiDB-lite"/>
    </source>
</evidence>
<keyword evidence="3" id="KW-1185">Reference proteome</keyword>
<evidence type="ECO:0000313" key="3">
    <source>
        <dbReference type="Proteomes" id="UP001430953"/>
    </source>
</evidence>
<comment type="caution">
    <text evidence="2">The sequence shown here is derived from an EMBL/GenBank/DDBJ whole genome shotgun (WGS) entry which is preliminary data.</text>
</comment>
<feature type="region of interest" description="Disordered" evidence="1">
    <location>
        <begin position="32"/>
        <end position="54"/>
    </location>
</feature>